<reference evidence="8 9" key="1">
    <citation type="journal article" date="2014" name="Genome Biol. Evol.">
        <title>The secreted proteins of Achlya hypogyna and Thraustotheca clavata identify the ancestral oomycete secretome and reveal gene acquisitions by horizontal gene transfer.</title>
        <authorList>
            <person name="Misner I."/>
            <person name="Blouin N."/>
            <person name="Leonard G."/>
            <person name="Richards T.A."/>
            <person name="Lane C.E."/>
        </authorList>
    </citation>
    <scope>NUCLEOTIDE SEQUENCE [LARGE SCALE GENOMIC DNA]</scope>
    <source>
        <strain evidence="8 9">ATCC 34112</strain>
    </source>
</reference>
<dbReference type="GO" id="GO:0009225">
    <property type="term" value="P:nucleotide-sugar metabolic process"/>
    <property type="evidence" value="ECO:0007669"/>
    <property type="project" value="TreeGrafter"/>
</dbReference>
<dbReference type="EMBL" id="JNBS01000995">
    <property type="protein sequence ID" value="OQS03110.1"/>
    <property type="molecule type" value="Genomic_DNA"/>
</dbReference>
<evidence type="ECO:0000256" key="4">
    <source>
        <dbReference type="PIRSR" id="PIRSR607724-1"/>
    </source>
</evidence>
<evidence type="ECO:0000259" key="6">
    <source>
        <dbReference type="Pfam" id="PF05028"/>
    </source>
</evidence>
<evidence type="ECO:0000256" key="1">
    <source>
        <dbReference type="ARBA" id="ARBA00009545"/>
    </source>
</evidence>
<protein>
    <recommendedName>
        <fullName evidence="2">poly(ADP-ribose) glycohydrolase</fullName>
        <ecNumber evidence="2">3.2.1.143</ecNumber>
    </recommendedName>
</protein>
<dbReference type="InterPro" id="IPR007724">
    <property type="entry name" value="Poly_GlycHdrlase"/>
</dbReference>
<dbReference type="Gene3D" id="3.40.50.10190">
    <property type="entry name" value="BRCT domain"/>
    <property type="match status" value="1"/>
</dbReference>
<evidence type="ECO:0000256" key="2">
    <source>
        <dbReference type="ARBA" id="ARBA00012255"/>
    </source>
</evidence>
<feature type="binding site" evidence="5">
    <location>
        <position position="395"/>
    </location>
    <ligand>
        <name>substrate</name>
    </ligand>
</feature>
<dbReference type="EC" id="3.2.1.143" evidence="2"/>
<sequence>MTRSSRQLNGEFSGRTFGAIGLEKEQLKTAIDLVASLGGQFVHDSKLRWQCKYLIVGYWYPIDVNTLQNTTCVTLYWLESIKEKGLLIEPQSNKYYLPPLPSKELLYPIEGYQEYSPETHIQLPCSSTNTKNNVPRWPYIVGLLSQPIPNIEALKRTIARTTQSDKNCQFENLTEAIKLLPFRSIFFSDIMPFVQQLALQLPFLLPSSAPLLRQKPSGYSSVTLSKAQVASVIFHGFFCTLPARDNNDYPQVINFDFFLQGATYAVKTQKLAGFLHYFSRLALDPSVLLTQFISFSRNSMDLSGIEEPLTTRIDPMSPVEAFTSGTIEEDDHALQVDFANMYAGGGVMRSGCVQEEIRFIINPECIMSCMLCEVLDHHESFIIHGAEQYCGYRGYDRSFAINDDFEDSTPFDQQGRRDTVIVGIDAICFYKNYRALPQFSIESILRELGKAAVGFAPLPNEVQMRPVATGNWGCGVFGGNIELKFILQWLAASLNRRQVHYFTFGDNRLREKLIRFVSFVQSSNMAIRDVAITLMNTMNGFNGNSVFDAFAQASNQ</sequence>
<dbReference type="GO" id="GO:0005634">
    <property type="term" value="C:nucleus"/>
    <property type="evidence" value="ECO:0007669"/>
    <property type="project" value="TreeGrafter"/>
</dbReference>
<feature type="binding site" evidence="5">
    <location>
        <position position="340"/>
    </location>
    <ligand>
        <name>substrate</name>
    </ligand>
</feature>
<feature type="domain" description="PARG helical" evidence="7">
    <location>
        <begin position="184"/>
        <end position="297"/>
    </location>
</feature>
<evidence type="ECO:0000313" key="8">
    <source>
        <dbReference type="EMBL" id="OQS03110.1"/>
    </source>
</evidence>
<dbReference type="InterPro" id="IPR036420">
    <property type="entry name" value="BRCT_dom_sf"/>
</dbReference>
<dbReference type="AlphaFoldDB" id="A0A1V9ZZB5"/>
<dbReference type="PANTHER" id="PTHR12837:SF0">
    <property type="entry name" value="POLY(ADP-RIBOSE) GLYCOHYDROLASE"/>
    <property type="match status" value="1"/>
</dbReference>
<dbReference type="GO" id="GO:0005737">
    <property type="term" value="C:cytoplasm"/>
    <property type="evidence" value="ECO:0007669"/>
    <property type="project" value="TreeGrafter"/>
</dbReference>
<dbReference type="GO" id="GO:1990966">
    <property type="term" value="P:ATP generation from poly-ADP-D-ribose"/>
    <property type="evidence" value="ECO:0007669"/>
    <property type="project" value="TreeGrafter"/>
</dbReference>
<comment type="caution">
    <text evidence="8">The sequence shown here is derived from an EMBL/GenBank/DDBJ whole genome shotgun (WGS) entry which is preliminary data.</text>
</comment>
<dbReference type="InterPro" id="IPR046372">
    <property type="entry name" value="PARG_cat_C"/>
</dbReference>
<dbReference type="Pfam" id="PF20811">
    <property type="entry name" value="PARG_cat_N"/>
    <property type="match status" value="1"/>
</dbReference>
<accession>A0A1V9ZZB5</accession>
<keyword evidence="3" id="KW-0378">Hydrolase</keyword>
<organism evidence="8 9">
    <name type="scientific">Thraustotheca clavata</name>
    <dbReference type="NCBI Taxonomy" id="74557"/>
    <lineage>
        <taxon>Eukaryota</taxon>
        <taxon>Sar</taxon>
        <taxon>Stramenopiles</taxon>
        <taxon>Oomycota</taxon>
        <taxon>Saprolegniomycetes</taxon>
        <taxon>Saprolegniales</taxon>
        <taxon>Achlyaceae</taxon>
        <taxon>Thraustotheca</taxon>
    </lineage>
</organism>
<dbReference type="PANTHER" id="PTHR12837">
    <property type="entry name" value="POLY ADP-RIBOSE GLYCOHYDROLASE"/>
    <property type="match status" value="1"/>
</dbReference>
<evidence type="ECO:0000256" key="3">
    <source>
        <dbReference type="ARBA" id="ARBA00022801"/>
    </source>
</evidence>
<dbReference type="STRING" id="74557.A0A1V9ZZB5"/>
<dbReference type="InterPro" id="IPR048362">
    <property type="entry name" value="PARG_helical"/>
</dbReference>
<comment type="similarity">
    <text evidence="1">Belongs to the poly(ADP-ribose) glycohydrolase family.</text>
</comment>
<evidence type="ECO:0000313" key="9">
    <source>
        <dbReference type="Proteomes" id="UP000243217"/>
    </source>
</evidence>
<name>A0A1V9ZZB5_9STRA</name>
<dbReference type="OrthoDB" id="1937899at2759"/>
<gene>
    <name evidence="8" type="ORF">THRCLA_04580</name>
</gene>
<dbReference type="GO" id="GO:0004649">
    <property type="term" value="F:poly(ADP-ribose) glycohydrolase activity"/>
    <property type="evidence" value="ECO:0007669"/>
    <property type="project" value="UniProtKB-EC"/>
</dbReference>
<dbReference type="Pfam" id="PF05028">
    <property type="entry name" value="PARG_cat_C"/>
    <property type="match status" value="1"/>
</dbReference>
<feature type="domain" description="PARG catalytic Macro" evidence="6">
    <location>
        <begin position="314"/>
        <end position="510"/>
    </location>
</feature>
<feature type="active site" evidence="4">
    <location>
        <position position="355"/>
    </location>
</feature>
<dbReference type="Proteomes" id="UP000243217">
    <property type="component" value="Unassembled WGS sequence"/>
</dbReference>
<dbReference type="GO" id="GO:0006282">
    <property type="term" value="P:regulation of DNA repair"/>
    <property type="evidence" value="ECO:0007669"/>
    <property type="project" value="InterPro"/>
</dbReference>
<proteinExistence type="inferred from homology"/>
<evidence type="ECO:0000259" key="7">
    <source>
        <dbReference type="Pfam" id="PF20811"/>
    </source>
</evidence>
<dbReference type="GO" id="GO:0005975">
    <property type="term" value="P:carbohydrate metabolic process"/>
    <property type="evidence" value="ECO:0007669"/>
    <property type="project" value="InterPro"/>
</dbReference>
<feature type="binding site" evidence="5">
    <location>
        <position position="354"/>
    </location>
    <ligand>
        <name>substrate</name>
    </ligand>
</feature>
<evidence type="ECO:0000256" key="5">
    <source>
        <dbReference type="PIRSR" id="PIRSR607724-2"/>
    </source>
</evidence>
<feature type="active site" evidence="4">
    <location>
        <position position="337"/>
    </location>
</feature>
<keyword evidence="9" id="KW-1185">Reference proteome</keyword>
<feature type="active site" evidence="4">
    <location>
        <position position="356"/>
    </location>
</feature>